<dbReference type="HAMAP" id="MF_01522">
    <property type="entry name" value="Kup"/>
    <property type="match status" value="1"/>
</dbReference>
<evidence type="ECO:0000259" key="15">
    <source>
        <dbReference type="Pfam" id="PF22776"/>
    </source>
</evidence>
<evidence type="ECO:0000256" key="11">
    <source>
        <dbReference type="ARBA" id="ARBA00023065"/>
    </source>
</evidence>
<feature type="domain" description="K+ potassium transporter integral membrane" evidence="14">
    <location>
        <begin position="23"/>
        <end position="471"/>
    </location>
</feature>
<dbReference type="InterPro" id="IPR053951">
    <property type="entry name" value="K_trans_N"/>
</dbReference>
<feature type="transmembrane region" description="Helical" evidence="13">
    <location>
        <begin position="372"/>
        <end position="392"/>
    </location>
</feature>
<reference evidence="17" key="1">
    <citation type="journal article" date="2019" name="Int. J. Syst. Evol. Microbiol.">
        <title>The Global Catalogue of Microorganisms (GCM) 10K type strain sequencing project: providing services to taxonomists for standard genome sequencing and annotation.</title>
        <authorList>
            <consortium name="The Broad Institute Genomics Platform"/>
            <consortium name="The Broad Institute Genome Sequencing Center for Infectious Disease"/>
            <person name="Wu L."/>
            <person name="Ma J."/>
        </authorList>
    </citation>
    <scope>NUCLEOTIDE SEQUENCE [LARGE SCALE GENOMIC DNA]</scope>
    <source>
        <strain evidence="17">CECT 7806</strain>
    </source>
</reference>
<feature type="transmembrane region" description="Helical" evidence="13">
    <location>
        <begin position="21"/>
        <end position="41"/>
    </location>
</feature>
<dbReference type="InterPro" id="IPR003855">
    <property type="entry name" value="K+_transporter"/>
</dbReference>
<comment type="subcellular location">
    <subcellularLocation>
        <location evidence="13">Cell membrane</location>
        <topology evidence="13">Multi-pass membrane protein</topology>
    </subcellularLocation>
    <subcellularLocation>
        <location evidence="1">Membrane</location>
        <topology evidence="1">Multi-pass membrane protein</topology>
    </subcellularLocation>
</comment>
<feature type="transmembrane region" description="Helical" evidence="13">
    <location>
        <begin position="94"/>
        <end position="122"/>
    </location>
</feature>
<dbReference type="RefSeq" id="WP_238291152.1">
    <property type="nucleotide sequence ID" value="NZ_BPQS01000033.1"/>
</dbReference>
<evidence type="ECO:0000313" key="16">
    <source>
        <dbReference type="EMBL" id="MDN3570197.1"/>
    </source>
</evidence>
<dbReference type="InterPro" id="IPR053952">
    <property type="entry name" value="K_trans_C"/>
</dbReference>
<evidence type="ECO:0000256" key="2">
    <source>
        <dbReference type="ARBA" id="ARBA00007019"/>
    </source>
</evidence>
<dbReference type="Pfam" id="PF22776">
    <property type="entry name" value="K_trans_C"/>
    <property type="match status" value="1"/>
</dbReference>
<keyword evidence="9 13" id="KW-0630">Potassium</keyword>
<evidence type="ECO:0000256" key="3">
    <source>
        <dbReference type="ARBA" id="ARBA00022448"/>
    </source>
</evidence>
<evidence type="ECO:0000256" key="4">
    <source>
        <dbReference type="ARBA" id="ARBA00022475"/>
    </source>
</evidence>
<sequence length="631" mass="67417">MISSAGAVSTPAAAKHPVRPALLLGALGVVFGDIGTSPIYAFRESLKAAGETAGEATVFGVLSMVFWAVLLIVALKYVVFVMRADNQGEGGTMALLSLALPVAGRLRPTLAIIGLAGASLFFGDAMITPAISVLSAIEGLQLVTPVVTPYVVPIAAVVLIGLFAIQSRGSGRVGFLFGPVMAAWFLTLALFGLYHLLQQPRVLLALDPRYALAYVGDSGASSTFAVLGSVFLALTGGEALYADMGHFGRGAIRINWFAFVLPALVLNYLGQGALVLTDPAAAANPFFLLFPGWLLAPFVGLTTLATVIASQAVLSGAFALVQQAIQLGAIPRLEIRQTSEESIGQVYVPQLNWLLAAVVLGLVFGFRSSDALANAYGIAVAGDMMVTTLLVTTVANGLWRWPPYLVFPTAGLFLILDLTFVGANVHKIPAGGWFPLLVGSVALTLMLTWRKGREIAFERRDKDAVTMTDFIAGLDGPDAPIRMRGTAIYLTKQTQIVPAALALNVRHNGVVHERIVMLKVTTERVPHVSETKRVTVEPLPSGFSLVWLTFGFAEKPDVMAALRLHRDVVGVDPDTASFFIGREKPVPSLRPELSSWQEPLYAFMARNAVRSPDYYRIPPPRVVELGTQVEM</sequence>
<evidence type="ECO:0000259" key="14">
    <source>
        <dbReference type="Pfam" id="PF02705"/>
    </source>
</evidence>
<comment type="similarity">
    <text evidence="2 13">Belongs to the HAK/KUP transporter (TC 2.A.72) family.</text>
</comment>
<keyword evidence="12 13" id="KW-0472">Membrane</keyword>
<feature type="transmembrane region" description="Helical" evidence="13">
    <location>
        <begin position="342"/>
        <end position="366"/>
    </location>
</feature>
<feature type="domain" description="K+ potassium transporter C-terminal" evidence="15">
    <location>
        <begin position="485"/>
        <end position="631"/>
    </location>
</feature>
<feature type="transmembrane region" description="Helical" evidence="13">
    <location>
        <begin position="294"/>
        <end position="321"/>
    </location>
</feature>
<dbReference type="Pfam" id="PF02705">
    <property type="entry name" value="K_trans"/>
    <property type="match status" value="1"/>
</dbReference>
<comment type="catalytic activity">
    <reaction evidence="13">
        <text>K(+)(in) + H(+)(in) = K(+)(out) + H(+)(out)</text>
        <dbReference type="Rhea" id="RHEA:28490"/>
        <dbReference type="ChEBI" id="CHEBI:15378"/>
        <dbReference type="ChEBI" id="CHEBI:29103"/>
    </reaction>
</comment>
<evidence type="ECO:0000256" key="9">
    <source>
        <dbReference type="ARBA" id="ARBA00022958"/>
    </source>
</evidence>
<protein>
    <recommendedName>
        <fullName evidence="13">Probable potassium transport system protein Kup</fullName>
    </recommendedName>
</protein>
<dbReference type="PANTHER" id="PTHR30540:SF79">
    <property type="entry name" value="LOW AFFINITY POTASSIUM TRANSPORT SYSTEM PROTEIN KUP"/>
    <property type="match status" value="1"/>
</dbReference>
<keyword evidence="5" id="KW-0997">Cell inner membrane</keyword>
<name>A0ABT8AJY7_9HYPH</name>
<keyword evidence="10 13" id="KW-1133">Transmembrane helix</keyword>
<dbReference type="Proteomes" id="UP001244297">
    <property type="component" value="Unassembled WGS sequence"/>
</dbReference>
<keyword evidence="8 13" id="KW-0769">Symport</keyword>
<proteinExistence type="inferred from homology"/>
<evidence type="ECO:0000256" key="10">
    <source>
        <dbReference type="ARBA" id="ARBA00022989"/>
    </source>
</evidence>
<dbReference type="EMBL" id="JAUFPT010000016">
    <property type="protein sequence ID" value="MDN3570197.1"/>
    <property type="molecule type" value="Genomic_DNA"/>
</dbReference>
<organism evidence="16 17">
    <name type="scientific">Methylobacterium longum</name>
    <dbReference type="NCBI Taxonomy" id="767694"/>
    <lineage>
        <taxon>Bacteria</taxon>
        <taxon>Pseudomonadati</taxon>
        <taxon>Pseudomonadota</taxon>
        <taxon>Alphaproteobacteria</taxon>
        <taxon>Hyphomicrobiales</taxon>
        <taxon>Methylobacteriaceae</taxon>
        <taxon>Methylobacterium</taxon>
    </lineage>
</organism>
<feature type="transmembrane region" description="Helical" evidence="13">
    <location>
        <begin position="431"/>
        <end position="449"/>
    </location>
</feature>
<dbReference type="InterPro" id="IPR023051">
    <property type="entry name" value="Kup"/>
</dbReference>
<accession>A0ABT8AJY7</accession>
<evidence type="ECO:0000313" key="17">
    <source>
        <dbReference type="Proteomes" id="UP001244297"/>
    </source>
</evidence>
<keyword evidence="17" id="KW-1185">Reference proteome</keyword>
<keyword evidence="6 13" id="KW-0633">Potassium transport</keyword>
<feature type="transmembrane region" description="Helical" evidence="13">
    <location>
        <begin position="404"/>
        <end position="425"/>
    </location>
</feature>
<keyword evidence="3 13" id="KW-0813">Transport</keyword>
<evidence type="ECO:0000256" key="6">
    <source>
        <dbReference type="ARBA" id="ARBA00022538"/>
    </source>
</evidence>
<feature type="transmembrane region" description="Helical" evidence="13">
    <location>
        <begin position="254"/>
        <end position="274"/>
    </location>
</feature>
<gene>
    <name evidence="13" type="primary">kup</name>
    <name evidence="16" type="ORF">QWZ18_06100</name>
</gene>
<feature type="transmembrane region" description="Helical" evidence="13">
    <location>
        <begin position="175"/>
        <end position="197"/>
    </location>
</feature>
<evidence type="ECO:0000256" key="12">
    <source>
        <dbReference type="ARBA" id="ARBA00023136"/>
    </source>
</evidence>
<feature type="transmembrane region" description="Helical" evidence="13">
    <location>
        <begin position="61"/>
        <end position="82"/>
    </location>
</feature>
<evidence type="ECO:0000256" key="8">
    <source>
        <dbReference type="ARBA" id="ARBA00022847"/>
    </source>
</evidence>
<evidence type="ECO:0000256" key="7">
    <source>
        <dbReference type="ARBA" id="ARBA00022692"/>
    </source>
</evidence>
<dbReference type="PANTHER" id="PTHR30540">
    <property type="entry name" value="OSMOTIC STRESS POTASSIUM TRANSPORTER"/>
    <property type="match status" value="1"/>
</dbReference>
<keyword evidence="4 13" id="KW-1003">Cell membrane</keyword>
<feature type="transmembrane region" description="Helical" evidence="13">
    <location>
        <begin position="142"/>
        <end position="163"/>
    </location>
</feature>
<keyword evidence="7 13" id="KW-0812">Transmembrane</keyword>
<evidence type="ECO:0000256" key="1">
    <source>
        <dbReference type="ARBA" id="ARBA00004141"/>
    </source>
</evidence>
<comment type="function">
    <text evidence="13">Transport of potassium into the cell. Likely operates as a K(+):H(+) symporter.</text>
</comment>
<evidence type="ECO:0000256" key="13">
    <source>
        <dbReference type="HAMAP-Rule" id="MF_01522"/>
    </source>
</evidence>
<evidence type="ECO:0000256" key="5">
    <source>
        <dbReference type="ARBA" id="ARBA00022519"/>
    </source>
</evidence>
<keyword evidence="11 13" id="KW-0406">Ion transport</keyword>
<comment type="caution">
    <text evidence="16">The sequence shown here is derived from an EMBL/GenBank/DDBJ whole genome shotgun (WGS) entry which is preliminary data.</text>
</comment>